<evidence type="ECO:0000256" key="5">
    <source>
        <dbReference type="ARBA" id="ARBA00022692"/>
    </source>
</evidence>
<evidence type="ECO:0000256" key="4">
    <source>
        <dbReference type="ARBA" id="ARBA00022475"/>
    </source>
</evidence>
<keyword evidence="4" id="KW-1003">Cell membrane</keyword>
<name>A0A1F5YM49_9BACT</name>
<feature type="transmembrane region" description="Helical" evidence="8">
    <location>
        <begin position="21"/>
        <end position="38"/>
    </location>
</feature>
<evidence type="ECO:0000256" key="3">
    <source>
        <dbReference type="ARBA" id="ARBA00022448"/>
    </source>
</evidence>
<proteinExistence type="inferred from homology"/>
<organism evidence="9 10">
    <name type="scientific">Candidatus Glassbacteria bacterium RIFCSPLOWO2_12_FULL_58_11</name>
    <dbReference type="NCBI Taxonomy" id="1817867"/>
    <lineage>
        <taxon>Bacteria</taxon>
        <taxon>Candidatus Glassiibacteriota</taxon>
    </lineage>
</organism>
<evidence type="ECO:0000313" key="10">
    <source>
        <dbReference type="Proteomes" id="UP000179129"/>
    </source>
</evidence>
<reference evidence="9 10" key="1">
    <citation type="journal article" date="2016" name="Nat. Commun.">
        <title>Thousands of microbial genomes shed light on interconnected biogeochemical processes in an aquifer system.</title>
        <authorList>
            <person name="Anantharaman K."/>
            <person name="Brown C.T."/>
            <person name="Hug L.A."/>
            <person name="Sharon I."/>
            <person name="Castelle C.J."/>
            <person name="Probst A.J."/>
            <person name="Thomas B.C."/>
            <person name="Singh A."/>
            <person name="Wilkins M.J."/>
            <person name="Karaoz U."/>
            <person name="Brodie E.L."/>
            <person name="Williams K.H."/>
            <person name="Hubbard S.S."/>
            <person name="Banfield J.F."/>
        </authorList>
    </citation>
    <scope>NUCLEOTIDE SEQUENCE [LARGE SCALE GENOMIC DNA]</scope>
</reference>
<evidence type="ECO:0000256" key="6">
    <source>
        <dbReference type="ARBA" id="ARBA00022989"/>
    </source>
</evidence>
<comment type="subcellular location">
    <subcellularLocation>
        <location evidence="1">Cell membrane</location>
        <topology evidence="1">Multi-pass membrane protein</topology>
    </subcellularLocation>
</comment>
<evidence type="ECO:0008006" key="11">
    <source>
        <dbReference type="Google" id="ProtNLM"/>
    </source>
</evidence>
<dbReference type="GO" id="GO:0055085">
    <property type="term" value="P:transmembrane transport"/>
    <property type="evidence" value="ECO:0007669"/>
    <property type="project" value="TreeGrafter"/>
</dbReference>
<dbReference type="EMBL" id="MFIX01000215">
    <property type="protein sequence ID" value="OGG01261.1"/>
    <property type="molecule type" value="Genomic_DNA"/>
</dbReference>
<feature type="transmembrane region" description="Helical" evidence="8">
    <location>
        <begin position="44"/>
        <end position="62"/>
    </location>
</feature>
<feature type="transmembrane region" description="Helical" evidence="8">
    <location>
        <begin position="317"/>
        <end position="339"/>
    </location>
</feature>
<protein>
    <recommendedName>
        <fullName evidence="11">AI-2E family transporter</fullName>
    </recommendedName>
</protein>
<sequence>MMILSQRPKDMPLIFRPTFKLTALAVMIILTIAMLLWIPDLLSSFLMTIILVFIFSPAVDYFERHGITRINAILLVMLGVLLGMILLGMLLSSYVFGEYEGLSSRIDFYSSMLNDEINRRVVELERKFGLERFEVGQKVLSHFQDELHQAVLFTGATFGTVVTWIALVPLMLFFFLLDGHLIKRALIGFLPNRYFEMSLNIHEKISKIVGNFIRAKLIESGLVGAISLVGFIIIGIIYRPLNYAFVLALLVGLFNIIPYLGPLIGMIPVLLVAVVQYVLLPQFPEFGSEVQVASNWAPVAWIFGVVTFSHIVDNVYIIPVLLGHAVNVHALVVLLSVIVGAKLLGITGMIISIPLASILQTLVFEVADGIRNLRH</sequence>
<evidence type="ECO:0000313" key="9">
    <source>
        <dbReference type="EMBL" id="OGG01261.1"/>
    </source>
</evidence>
<keyword evidence="7 8" id="KW-0472">Membrane</keyword>
<keyword evidence="5 8" id="KW-0812">Transmembrane</keyword>
<gene>
    <name evidence="9" type="ORF">A3F83_12540</name>
</gene>
<evidence type="ECO:0000256" key="2">
    <source>
        <dbReference type="ARBA" id="ARBA00009773"/>
    </source>
</evidence>
<dbReference type="Pfam" id="PF01594">
    <property type="entry name" value="AI-2E_transport"/>
    <property type="match status" value="2"/>
</dbReference>
<dbReference type="STRING" id="1817867.A3F83_12540"/>
<feature type="transmembrane region" description="Helical" evidence="8">
    <location>
        <begin position="292"/>
        <end position="311"/>
    </location>
</feature>
<feature type="transmembrane region" description="Helical" evidence="8">
    <location>
        <begin position="217"/>
        <end position="239"/>
    </location>
</feature>
<dbReference type="PANTHER" id="PTHR21716">
    <property type="entry name" value="TRANSMEMBRANE PROTEIN"/>
    <property type="match status" value="1"/>
</dbReference>
<feature type="transmembrane region" description="Helical" evidence="8">
    <location>
        <begin position="150"/>
        <end position="177"/>
    </location>
</feature>
<comment type="similarity">
    <text evidence="2">Belongs to the autoinducer-2 exporter (AI-2E) (TC 2.A.86) family.</text>
</comment>
<dbReference type="InterPro" id="IPR002549">
    <property type="entry name" value="AI-2E-like"/>
</dbReference>
<dbReference type="GO" id="GO:0005886">
    <property type="term" value="C:plasma membrane"/>
    <property type="evidence" value="ECO:0007669"/>
    <property type="project" value="UniProtKB-SubCell"/>
</dbReference>
<evidence type="ECO:0000256" key="7">
    <source>
        <dbReference type="ARBA" id="ARBA00023136"/>
    </source>
</evidence>
<keyword evidence="6 8" id="KW-1133">Transmembrane helix</keyword>
<feature type="transmembrane region" description="Helical" evidence="8">
    <location>
        <begin position="259"/>
        <end position="280"/>
    </location>
</feature>
<evidence type="ECO:0000256" key="8">
    <source>
        <dbReference type="SAM" id="Phobius"/>
    </source>
</evidence>
<dbReference type="Proteomes" id="UP000179129">
    <property type="component" value="Unassembled WGS sequence"/>
</dbReference>
<comment type="caution">
    <text evidence="9">The sequence shown here is derived from an EMBL/GenBank/DDBJ whole genome shotgun (WGS) entry which is preliminary data.</text>
</comment>
<dbReference type="AlphaFoldDB" id="A0A1F5YM49"/>
<feature type="transmembrane region" description="Helical" evidence="8">
    <location>
        <begin position="346"/>
        <end position="367"/>
    </location>
</feature>
<accession>A0A1F5YM49</accession>
<feature type="transmembrane region" description="Helical" evidence="8">
    <location>
        <begin position="74"/>
        <end position="96"/>
    </location>
</feature>
<dbReference type="PANTHER" id="PTHR21716:SF53">
    <property type="entry name" value="PERMEASE PERM-RELATED"/>
    <property type="match status" value="1"/>
</dbReference>
<keyword evidence="3" id="KW-0813">Transport</keyword>
<evidence type="ECO:0000256" key="1">
    <source>
        <dbReference type="ARBA" id="ARBA00004651"/>
    </source>
</evidence>